<name>A0ABV1PV55_STRMI</name>
<reference evidence="1 2" key="1">
    <citation type="submission" date="2024-01" db="EMBL/GenBank/DDBJ databases">
        <title>Metagenomic exploration of the rhizosphere soil microbial community and their significance in facilitating the development of wild simulated ginseng.</title>
        <authorList>
            <person name="Huang J."/>
        </authorList>
    </citation>
    <scope>NUCLEOTIDE SEQUENCE [LARGE SCALE GENOMIC DNA]</scope>
    <source>
        <strain evidence="1 2">WY141</strain>
    </source>
</reference>
<dbReference type="EMBL" id="JBEJUE010000001">
    <property type="protein sequence ID" value="MER0422794.1"/>
    <property type="molecule type" value="Genomic_DNA"/>
</dbReference>
<gene>
    <name evidence="1" type="ORF">ABR748_01100</name>
</gene>
<dbReference type="Proteomes" id="UP001456562">
    <property type="component" value="Unassembled WGS sequence"/>
</dbReference>
<evidence type="ECO:0008006" key="3">
    <source>
        <dbReference type="Google" id="ProtNLM"/>
    </source>
</evidence>
<sequence length="414" mass="44944">MTNMSSVTLPARVDPGKLSTLLEEAGWQRIGGRRGIYSRYSPPTSTDAWQNTSLMLPLDEDAPEFSDAMRSALLQLSQDRDFWIRSIYPRLIVDASDEFKFRKESSAPSGFIAWKSGERLVESARRTLVAGAKSYMGPGRHFVNKHGRFAHRYLDQILMGQSAPGSYIITAYAPPNGGVPLTGSADSPTFAVPELGLASVRDVSQAVVKAVQATVEALDHYHTSGSLSGFESGVIDGISYEMTNAILGIAENSDGADISVDWDPAIPSPTALDSHFEFQGSDVSPLSQAAIRLAADRSSEITTLTGRVHLLAKKQAGSPGVFGIESLSQGRVKKVRVRLSDEEEYHEAVRAHEEDLALEVSGRLEKEGNLSWLYDATVMRIMGPISDFSRPSRPVMDGQFSLFADTDSEVPGSS</sequence>
<keyword evidence="2" id="KW-1185">Reference proteome</keyword>
<evidence type="ECO:0000313" key="2">
    <source>
        <dbReference type="Proteomes" id="UP001456562"/>
    </source>
</evidence>
<accession>A0ABV1PV55</accession>
<protein>
    <recommendedName>
        <fullName evidence="3">TldD/PmbA family protein</fullName>
    </recommendedName>
</protein>
<evidence type="ECO:0000313" key="1">
    <source>
        <dbReference type="EMBL" id="MER0422794.1"/>
    </source>
</evidence>
<dbReference type="RefSeq" id="WP_350239240.1">
    <property type="nucleotide sequence ID" value="NZ_JBEJUE010000001.1"/>
</dbReference>
<comment type="caution">
    <text evidence="1">The sequence shown here is derived from an EMBL/GenBank/DDBJ whole genome shotgun (WGS) entry which is preliminary data.</text>
</comment>
<organism evidence="1 2">
    <name type="scientific">Streptomyces microflavus</name>
    <name type="common">Streptomyces lipmanii</name>
    <dbReference type="NCBI Taxonomy" id="1919"/>
    <lineage>
        <taxon>Bacteria</taxon>
        <taxon>Bacillati</taxon>
        <taxon>Actinomycetota</taxon>
        <taxon>Actinomycetes</taxon>
        <taxon>Kitasatosporales</taxon>
        <taxon>Streptomycetaceae</taxon>
        <taxon>Streptomyces</taxon>
    </lineage>
</organism>
<proteinExistence type="predicted"/>